<feature type="region of interest" description="Disordered" evidence="1">
    <location>
        <begin position="453"/>
        <end position="510"/>
    </location>
</feature>
<sequence length="684" mass="74178">MNPVSPICLADLAPALRWSKPEPVTTESYLGHHRLGDAWWHTLPLARVLEIAGSTWLAANLARLAVEQWEHLSLREALPSLHSTPVDINEIGEPVRSAILRTAGDWDTLVDTPLTTLRAWSLPPSCGVVDVVSTVMLRVVQPFGTPGTGGTVPSPALMQEALRTVSGWVPTEAPQHVHDALNYLTDAVGSPPASEAPPPSSRAIRTLRALRNQRDEEPRTARPERSSALRGPDGSLRRPAFSPARPGGSSPEQPHPTPDVSAPYAGAAPPAEHPLVDRVDSVVRSWSAPQRLLASQRLFAAEPVSIRDLAHQYSLDVAQLRSAQRDVEDRLLRWLSSPEGAPLATHLRTVDEQLGVATTVDQLVAAHSEHTVEVPALGVPLWRVLLVLFTDRRAQDGWLITGDPGQLRWQTRQLLAGQPSMAEATMRLTQLGIRHPVAHAWIASTPGVSIRDDYVHLDSPPTAEPSPDGRTVPPVAAPAATPEPRSPTTSNGLPIRRRTEGRSQQPARVSTSAQCFRAPDGRWWHRVDVTADQLNGAPVGVPQGYAAHLGLGPGQLLCLTGPGADLIVLVWRDAPAFDSLRPLLRRLDARPGDHVFLTVDGDRLDARRLAAADVPEHPPTSRALHLIGYTAPASTEEALEIILRRISETDQTGPVEVNRVLELLERRGDSDIAGELRPALYATR</sequence>
<evidence type="ECO:0000313" key="2">
    <source>
        <dbReference type="EMBL" id="MDS1268771.1"/>
    </source>
</evidence>
<name>A0ABU2H0D8_9ACTN</name>
<dbReference type="EMBL" id="JAVLVT010000001">
    <property type="protein sequence ID" value="MDS1268771.1"/>
    <property type="molecule type" value="Genomic_DNA"/>
</dbReference>
<dbReference type="Proteomes" id="UP001250214">
    <property type="component" value="Unassembled WGS sequence"/>
</dbReference>
<proteinExistence type="predicted"/>
<feature type="region of interest" description="Disordered" evidence="1">
    <location>
        <begin position="209"/>
        <end position="272"/>
    </location>
</feature>
<accession>A0ABU2H0D8</accession>
<gene>
    <name evidence="2" type="ORF">RIF23_00515</name>
</gene>
<evidence type="ECO:0000256" key="1">
    <source>
        <dbReference type="SAM" id="MobiDB-lite"/>
    </source>
</evidence>
<protein>
    <submittedName>
        <fullName evidence="2">Uncharacterized protein</fullName>
    </submittedName>
</protein>
<feature type="compositionally biased region" description="Basic and acidic residues" evidence="1">
    <location>
        <begin position="212"/>
        <end position="227"/>
    </location>
</feature>
<organism evidence="2 3">
    <name type="scientific">Lipingzhangella rawalii</name>
    <dbReference type="NCBI Taxonomy" id="2055835"/>
    <lineage>
        <taxon>Bacteria</taxon>
        <taxon>Bacillati</taxon>
        <taxon>Actinomycetota</taxon>
        <taxon>Actinomycetes</taxon>
        <taxon>Streptosporangiales</taxon>
        <taxon>Nocardiopsidaceae</taxon>
        <taxon>Lipingzhangella</taxon>
    </lineage>
</organism>
<reference evidence="3" key="1">
    <citation type="submission" date="2023-07" db="EMBL/GenBank/DDBJ databases">
        <title>Novel species in the genus Lipingzhangella isolated from Sambhar Salt Lake.</title>
        <authorList>
            <person name="Jiya N."/>
            <person name="Kajale S."/>
            <person name="Sharma A."/>
        </authorList>
    </citation>
    <scope>NUCLEOTIDE SEQUENCE [LARGE SCALE GENOMIC DNA]</scope>
    <source>
        <strain evidence="3">LS1_29</strain>
    </source>
</reference>
<keyword evidence="3" id="KW-1185">Reference proteome</keyword>
<evidence type="ECO:0000313" key="3">
    <source>
        <dbReference type="Proteomes" id="UP001250214"/>
    </source>
</evidence>
<comment type="caution">
    <text evidence="2">The sequence shown here is derived from an EMBL/GenBank/DDBJ whole genome shotgun (WGS) entry which is preliminary data.</text>
</comment>
<dbReference type="RefSeq" id="WP_310910283.1">
    <property type="nucleotide sequence ID" value="NZ_JAVLVT010000001.1"/>
</dbReference>
<feature type="compositionally biased region" description="Low complexity" evidence="1">
    <location>
        <begin position="471"/>
        <end position="482"/>
    </location>
</feature>